<feature type="region of interest" description="Disordered" evidence="1">
    <location>
        <begin position="1"/>
        <end position="42"/>
    </location>
</feature>
<gene>
    <name evidence="2" type="ORF">KIH39_09140</name>
</gene>
<dbReference type="Proteomes" id="UP000676194">
    <property type="component" value="Chromosome"/>
</dbReference>
<dbReference type="EMBL" id="CP074694">
    <property type="protein sequence ID" value="QVL34052.1"/>
    <property type="molecule type" value="Genomic_DNA"/>
</dbReference>
<sequence>MALNRSRVGGSSRISGKNGTKKTAIRNPIHRSDFSHRPRAPIRGSEGFLPSCLSVNFFNDIATDHWRATRSHSVLFDNGCLANLVRRE</sequence>
<organism evidence="2 3">
    <name type="scientific">Telmatocola sphagniphila</name>
    <dbReference type="NCBI Taxonomy" id="1123043"/>
    <lineage>
        <taxon>Bacteria</taxon>
        <taxon>Pseudomonadati</taxon>
        <taxon>Planctomycetota</taxon>
        <taxon>Planctomycetia</taxon>
        <taxon>Gemmatales</taxon>
        <taxon>Gemmataceae</taxon>
    </lineage>
</organism>
<dbReference type="RefSeq" id="WP_213499026.1">
    <property type="nucleotide sequence ID" value="NZ_CP074694.1"/>
</dbReference>
<dbReference type="AlphaFoldDB" id="A0A8E6B9W0"/>
<name>A0A8E6B9W0_9BACT</name>
<keyword evidence="3" id="KW-1185">Reference proteome</keyword>
<accession>A0A8E6B9W0</accession>
<evidence type="ECO:0000313" key="2">
    <source>
        <dbReference type="EMBL" id="QVL34052.1"/>
    </source>
</evidence>
<evidence type="ECO:0000256" key="1">
    <source>
        <dbReference type="SAM" id="MobiDB-lite"/>
    </source>
</evidence>
<dbReference type="KEGG" id="tsph:KIH39_09140"/>
<evidence type="ECO:0000313" key="3">
    <source>
        <dbReference type="Proteomes" id="UP000676194"/>
    </source>
</evidence>
<reference evidence="2" key="1">
    <citation type="submission" date="2021-05" db="EMBL/GenBank/DDBJ databases">
        <title>Complete genome sequence of the cellulolytic planctomycete Telmatocola sphagniphila SP2T and characterization of the first cellulase from planctomycetes.</title>
        <authorList>
            <person name="Rakitin A.L."/>
            <person name="Beletsky A.V."/>
            <person name="Naumoff D.G."/>
            <person name="Kulichevskaya I.S."/>
            <person name="Mardanov A.V."/>
            <person name="Ravin N.V."/>
            <person name="Dedysh S.N."/>
        </authorList>
    </citation>
    <scope>NUCLEOTIDE SEQUENCE</scope>
    <source>
        <strain evidence="2">SP2T</strain>
    </source>
</reference>
<protein>
    <submittedName>
        <fullName evidence="2">Uncharacterized protein</fullName>
    </submittedName>
</protein>
<proteinExistence type="predicted"/>
<feature type="compositionally biased region" description="Low complexity" evidence="1">
    <location>
        <begin position="1"/>
        <end position="16"/>
    </location>
</feature>